<evidence type="ECO:0000313" key="2">
    <source>
        <dbReference type="EMBL" id="RYQ47635.1"/>
    </source>
</evidence>
<dbReference type="Proteomes" id="UP000292933">
    <property type="component" value="Unassembled WGS sequence"/>
</dbReference>
<dbReference type="Proteomes" id="UP000233783">
    <property type="component" value="Unassembled WGS sequence"/>
</dbReference>
<evidence type="ECO:0000313" key="4">
    <source>
        <dbReference type="Proteomes" id="UP000292933"/>
    </source>
</evidence>
<dbReference type="AlphaFoldDB" id="A0A2N3QQP9"/>
<protein>
    <submittedName>
        <fullName evidence="1">Uncharacterized protein</fullName>
    </submittedName>
</protein>
<name>A0A2N3QQP9_9BIFI</name>
<accession>A0A2N3QQP9</accession>
<sequence length="70" mass="8208">MMSMPFIGQHMIVFMGMPDHMRMRCPVMGMSYKMLVLVQVVSDKRIPDNKDCTQNHNYKRCEVQICQPLS</sequence>
<reference evidence="1 3" key="1">
    <citation type="submission" date="2017-10" db="EMBL/GenBank/DDBJ databases">
        <title>Bifidobacterium genomics.</title>
        <authorList>
            <person name="Lugli G.A."/>
            <person name="Milani C."/>
            <person name="Mancabelli L."/>
        </authorList>
    </citation>
    <scope>NUCLEOTIDE SEQUENCE [LARGE SCALE GENOMIC DNA]</scope>
    <source>
        <strain evidence="1 3">1744B</strain>
    </source>
</reference>
<proteinExistence type="predicted"/>
<comment type="caution">
    <text evidence="1">The sequence shown here is derived from an EMBL/GenBank/DDBJ whole genome shotgun (WGS) entry which is preliminary data.</text>
</comment>
<evidence type="ECO:0000313" key="1">
    <source>
        <dbReference type="EMBL" id="PKU94128.1"/>
    </source>
</evidence>
<dbReference type="EMBL" id="RYVC01000005">
    <property type="protein sequence ID" value="RYQ47635.1"/>
    <property type="molecule type" value="Genomic_DNA"/>
</dbReference>
<reference evidence="2 4" key="2">
    <citation type="submission" date="2018-12" db="EMBL/GenBank/DDBJ databases">
        <title>Unveiling genomic diversity among members of the Bifidobacterium pseudolongum species, a widely distributed gut commensal of the animal kingdom.</title>
        <authorList>
            <person name="Lugli G.A."/>
            <person name="Duranti S."/>
            <person name="Albert K."/>
            <person name="Mancabelli L."/>
            <person name="Napoli S."/>
            <person name="Viappiani A."/>
            <person name="Anzalone R."/>
            <person name="Longhi G."/>
            <person name="Milani C."/>
            <person name="Turroni F."/>
            <person name="Alessandri G."/>
            <person name="Sela D.A."/>
            <person name="Van Sinderen D."/>
            <person name="Ventura M."/>
        </authorList>
    </citation>
    <scope>NUCLEOTIDE SEQUENCE [LARGE SCALE GENOMIC DNA]</scope>
    <source>
        <strain evidence="2 4">1780B</strain>
    </source>
</reference>
<dbReference type="EMBL" id="PCHB01000022">
    <property type="protein sequence ID" value="PKU94128.1"/>
    <property type="molecule type" value="Genomic_DNA"/>
</dbReference>
<evidence type="ECO:0000313" key="3">
    <source>
        <dbReference type="Proteomes" id="UP000233783"/>
    </source>
</evidence>
<gene>
    <name evidence="1" type="ORF">CQR56_1679</name>
    <name evidence="2" type="ORF">PG1780B_0412</name>
</gene>
<organism evidence="1 3">
    <name type="scientific">Bifidobacterium pseudolongum subsp. globosum</name>
    <dbReference type="NCBI Taxonomy" id="1690"/>
    <lineage>
        <taxon>Bacteria</taxon>
        <taxon>Bacillati</taxon>
        <taxon>Actinomycetota</taxon>
        <taxon>Actinomycetes</taxon>
        <taxon>Bifidobacteriales</taxon>
        <taxon>Bifidobacteriaceae</taxon>
        <taxon>Bifidobacterium</taxon>
    </lineage>
</organism>